<feature type="compositionally biased region" description="Low complexity" evidence="5">
    <location>
        <begin position="385"/>
        <end position="395"/>
    </location>
</feature>
<dbReference type="AlphaFoldDB" id="A0A4Y8ZNN6"/>
<dbReference type="Gene3D" id="3.30.200.20">
    <property type="entry name" value="Phosphorylase Kinase, domain 1"/>
    <property type="match status" value="1"/>
</dbReference>
<reference evidence="7 8" key="1">
    <citation type="submission" date="2019-03" db="EMBL/GenBank/DDBJ databases">
        <title>Genome sequence of Sphingomonas sp. 17J27-24.</title>
        <authorList>
            <person name="Kim M."/>
            <person name="Maeng S."/>
            <person name="Sathiyaraj S."/>
        </authorList>
    </citation>
    <scope>NUCLEOTIDE SEQUENCE [LARGE SCALE GENOMIC DNA]</scope>
    <source>
        <strain evidence="7 8">17J27-24</strain>
    </source>
</reference>
<dbReference type="SUPFAM" id="SSF56112">
    <property type="entry name" value="Protein kinase-like (PK-like)"/>
    <property type="match status" value="1"/>
</dbReference>
<organism evidence="7 8">
    <name type="scientific">Sphingomonas parva</name>
    <dbReference type="NCBI Taxonomy" id="2555898"/>
    <lineage>
        <taxon>Bacteria</taxon>
        <taxon>Pseudomonadati</taxon>
        <taxon>Pseudomonadota</taxon>
        <taxon>Alphaproteobacteria</taxon>
        <taxon>Sphingomonadales</taxon>
        <taxon>Sphingomonadaceae</taxon>
        <taxon>Sphingomonas</taxon>
    </lineage>
</organism>
<dbReference type="PANTHER" id="PTHR43289">
    <property type="entry name" value="MITOGEN-ACTIVATED PROTEIN KINASE KINASE KINASE 20-RELATED"/>
    <property type="match status" value="1"/>
</dbReference>
<dbReference type="Pfam" id="PF00069">
    <property type="entry name" value="Pkinase"/>
    <property type="match status" value="1"/>
</dbReference>
<keyword evidence="1" id="KW-0808">Transferase</keyword>
<dbReference type="InterPro" id="IPR020635">
    <property type="entry name" value="Tyr_kinase_cat_dom"/>
</dbReference>
<dbReference type="SMART" id="SM00219">
    <property type="entry name" value="TyrKc"/>
    <property type="match status" value="1"/>
</dbReference>
<feature type="region of interest" description="Disordered" evidence="5">
    <location>
        <begin position="1"/>
        <end position="50"/>
    </location>
</feature>
<dbReference type="GO" id="GO:0005524">
    <property type="term" value="F:ATP binding"/>
    <property type="evidence" value="ECO:0007669"/>
    <property type="project" value="UniProtKB-KW"/>
</dbReference>
<dbReference type="InterPro" id="IPR000719">
    <property type="entry name" value="Prot_kinase_dom"/>
</dbReference>
<evidence type="ECO:0000259" key="6">
    <source>
        <dbReference type="PROSITE" id="PS50011"/>
    </source>
</evidence>
<evidence type="ECO:0000313" key="7">
    <source>
        <dbReference type="EMBL" id="TFI57618.1"/>
    </source>
</evidence>
<gene>
    <name evidence="7" type="ORF">E2493_13920</name>
</gene>
<dbReference type="OrthoDB" id="9801841at2"/>
<dbReference type="PANTHER" id="PTHR43289:SF6">
    <property type="entry name" value="SERINE_THREONINE-PROTEIN KINASE NEKL-3"/>
    <property type="match status" value="1"/>
</dbReference>
<keyword evidence="2" id="KW-0547">Nucleotide-binding</keyword>
<accession>A0A4Y8ZNN6</accession>
<evidence type="ECO:0000256" key="2">
    <source>
        <dbReference type="ARBA" id="ARBA00022741"/>
    </source>
</evidence>
<proteinExistence type="predicted"/>
<feature type="region of interest" description="Disordered" evidence="5">
    <location>
        <begin position="382"/>
        <end position="403"/>
    </location>
</feature>
<feature type="domain" description="Protein kinase" evidence="6">
    <location>
        <begin position="61"/>
        <end position="317"/>
    </location>
</feature>
<dbReference type="GO" id="GO:0004674">
    <property type="term" value="F:protein serine/threonine kinase activity"/>
    <property type="evidence" value="ECO:0007669"/>
    <property type="project" value="UniProtKB-KW"/>
</dbReference>
<dbReference type="Proteomes" id="UP000298213">
    <property type="component" value="Unassembled WGS sequence"/>
</dbReference>
<evidence type="ECO:0000256" key="4">
    <source>
        <dbReference type="ARBA" id="ARBA00022840"/>
    </source>
</evidence>
<feature type="compositionally biased region" description="Low complexity" evidence="5">
    <location>
        <begin position="26"/>
        <end position="38"/>
    </location>
</feature>
<keyword evidence="7" id="KW-0723">Serine/threonine-protein kinase</keyword>
<dbReference type="CDD" id="cd14014">
    <property type="entry name" value="STKc_PknB_like"/>
    <property type="match status" value="1"/>
</dbReference>
<evidence type="ECO:0000256" key="3">
    <source>
        <dbReference type="ARBA" id="ARBA00022777"/>
    </source>
</evidence>
<dbReference type="PROSITE" id="PS50011">
    <property type="entry name" value="PROTEIN_KINASE_DOM"/>
    <property type="match status" value="1"/>
</dbReference>
<evidence type="ECO:0000256" key="5">
    <source>
        <dbReference type="SAM" id="MobiDB-lite"/>
    </source>
</evidence>
<name>A0A4Y8ZNN6_9SPHN</name>
<comment type="caution">
    <text evidence="7">The sequence shown here is derived from an EMBL/GenBank/DDBJ whole genome shotgun (WGS) entry which is preliminary data.</text>
</comment>
<dbReference type="EMBL" id="SPDV01000028">
    <property type="protein sequence ID" value="TFI57618.1"/>
    <property type="molecule type" value="Genomic_DNA"/>
</dbReference>
<evidence type="ECO:0000313" key="8">
    <source>
        <dbReference type="Proteomes" id="UP000298213"/>
    </source>
</evidence>
<keyword evidence="3 7" id="KW-0418">Kinase</keyword>
<sequence>MSEGEDDKTVFRPSGQGEPPAPPPDATIISPRGQTPTPTAVPTPPRSSAGVQVGDVLNHIFEVKRFIARGGMGEVFEGININSDERVAIKVILPALAADPNVTAMFRKEAQTLVRLSHPALVQYRVLAQEPQLGIFYIVTEFIDGVDLSSVLGKISPTQEDLIGLTRRLAEGLRAAHALGAIHRDIAPDNVLLEGGRLERARIVDFGIAKDVDPGSKTIIGDGFAGKLGYVAPEQLGDFGRNVGPWTDVYSLGLVILAVANGRGVDMGASFADAIDRRRKGVDTSVAPPLIRAILARMLVADPSKRFQSMDEVLAAVQRAEASAQASARPRRLPALPNASNMAGRLKDVPRPLLLGGAGAAALLLAGLGWVAFGGDDGRAPPAAPVAGPTAAAPAAPRPASPADVRGALEAALPQVPCTWMTLIRADQGESGVSLGFAGVAGRPADAEAAIFKAVSGTGASVAASDLSAVAPVDTSFCGALDAVRPIRSTAAPRMSISQPSYEIAPFPNGDYEGETGARVVIDFALNGLPGEFALYGIDEDGKGNAIFPSRAAFMSHVETRNIQPLDGHDRYRITIDAQRGTGWGGLLLLTGRGGFDPDLLANSGSPAWQDRFAERAAANGWKAEMIWVKFVDELPN</sequence>
<dbReference type="RefSeq" id="WP_135087810.1">
    <property type="nucleotide sequence ID" value="NZ_SPDV01000028.1"/>
</dbReference>
<keyword evidence="8" id="KW-1185">Reference proteome</keyword>
<keyword evidence="4" id="KW-0067">ATP-binding</keyword>
<dbReference type="InterPro" id="IPR011009">
    <property type="entry name" value="Kinase-like_dom_sf"/>
</dbReference>
<protein>
    <submittedName>
        <fullName evidence="7">Serine/threonine protein kinase</fullName>
    </submittedName>
</protein>
<evidence type="ECO:0000256" key="1">
    <source>
        <dbReference type="ARBA" id="ARBA00022679"/>
    </source>
</evidence>
<dbReference type="GO" id="GO:0004713">
    <property type="term" value="F:protein tyrosine kinase activity"/>
    <property type="evidence" value="ECO:0007669"/>
    <property type="project" value="InterPro"/>
</dbReference>
<dbReference type="Gene3D" id="1.10.510.10">
    <property type="entry name" value="Transferase(Phosphotransferase) domain 1"/>
    <property type="match status" value="1"/>
</dbReference>